<evidence type="ECO:0000256" key="2">
    <source>
        <dbReference type="ARBA" id="ARBA00022982"/>
    </source>
</evidence>
<keyword evidence="2" id="KW-0249">Electron transport</keyword>
<dbReference type="STRING" id="578942.SAMN05216289_10353"/>
<dbReference type="GO" id="GO:0015035">
    <property type="term" value="F:protein-disulfide reductase activity"/>
    <property type="evidence" value="ECO:0007669"/>
    <property type="project" value="TreeGrafter"/>
</dbReference>
<organism evidence="6 7">
    <name type="scientific">Dokdonella immobilis</name>
    <dbReference type="NCBI Taxonomy" id="578942"/>
    <lineage>
        <taxon>Bacteria</taxon>
        <taxon>Pseudomonadati</taxon>
        <taxon>Pseudomonadota</taxon>
        <taxon>Gammaproteobacteria</taxon>
        <taxon>Lysobacterales</taxon>
        <taxon>Rhodanobacteraceae</taxon>
        <taxon>Dokdonella</taxon>
    </lineage>
</organism>
<evidence type="ECO:0000256" key="1">
    <source>
        <dbReference type="ARBA" id="ARBA00022448"/>
    </source>
</evidence>
<dbReference type="InterPro" id="IPR049299">
    <property type="entry name" value="Thio2_N"/>
</dbReference>
<keyword evidence="4" id="KW-0676">Redox-active center</keyword>
<dbReference type="OrthoDB" id="9790390at2"/>
<dbReference type="PANTHER" id="PTHR45663">
    <property type="entry name" value="GEO12009P1"/>
    <property type="match status" value="1"/>
</dbReference>
<dbReference type="PROSITE" id="PS00194">
    <property type="entry name" value="THIOREDOXIN_1"/>
    <property type="match status" value="1"/>
</dbReference>
<evidence type="ECO:0000313" key="6">
    <source>
        <dbReference type="EMBL" id="SFN04752.1"/>
    </source>
</evidence>
<dbReference type="Pfam" id="PF21352">
    <property type="entry name" value="Zn_ribbon_Thio2"/>
    <property type="match status" value="1"/>
</dbReference>
<dbReference type="PRINTS" id="PR00421">
    <property type="entry name" value="THIOREDOXIN"/>
</dbReference>
<dbReference type="RefSeq" id="WP_092404743.1">
    <property type="nucleotide sequence ID" value="NZ_FOVF01000003.1"/>
</dbReference>
<feature type="domain" description="Thioredoxin" evidence="5">
    <location>
        <begin position="41"/>
        <end position="146"/>
    </location>
</feature>
<dbReference type="Proteomes" id="UP000198575">
    <property type="component" value="Unassembled WGS sequence"/>
</dbReference>
<gene>
    <name evidence="6" type="ORF">SAMN05216289_10353</name>
</gene>
<reference evidence="6 7" key="1">
    <citation type="submission" date="2016-10" db="EMBL/GenBank/DDBJ databases">
        <authorList>
            <person name="de Groot N.N."/>
        </authorList>
    </citation>
    <scope>NUCLEOTIDE SEQUENCE [LARGE SCALE GENOMIC DNA]</scope>
    <source>
        <strain evidence="6 7">CGMCC 1.7659</strain>
    </source>
</reference>
<dbReference type="EMBL" id="FOVF01000003">
    <property type="protein sequence ID" value="SFN04752.1"/>
    <property type="molecule type" value="Genomic_DNA"/>
</dbReference>
<evidence type="ECO:0000313" key="7">
    <source>
        <dbReference type="Proteomes" id="UP000198575"/>
    </source>
</evidence>
<dbReference type="PROSITE" id="PS51352">
    <property type="entry name" value="THIOREDOXIN_2"/>
    <property type="match status" value="1"/>
</dbReference>
<dbReference type="InterPro" id="IPR013766">
    <property type="entry name" value="Thioredoxin_domain"/>
</dbReference>
<dbReference type="Gene3D" id="3.40.30.10">
    <property type="entry name" value="Glutaredoxin"/>
    <property type="match status" value="1"/>
</dbReference>
<evidence type="ECO:0000256" key="3">
    <source>
        <dbReference type="ARBA" id="ARBA00023157"/>
    </source>
</evidence>
<dbReference type="NCBIfam" id="NF008229">
    <property type="entry name" value="PRK10996.1"/>
    <property type="match status" value="1"/>
</dbReference>
<sequence length="148" mass="16252">MNDQTSLVPCLHCATMNRVPRRRFAEKPVCGRCGKSLFPGQPIALAEADFEPKALRGEVPLLVDFWAPWCGPCLSMTPHFAAAAQALQGRVRLAKVDTEAEPGLGARFAIRSIPTMILFENGKELARQSGSMTTAQILQWTESQKRNA</sequence>
<keyword evidence="3" id="KW-1015">Disulfide bond</keyword>
<dbReference type="SUPFAM" id="SSF52833">
    <property type="entry name" value="Thioredoxin-like"/>
    <property type="match status" value="1"/>
</dbReference>
<dbReference type="CDD" id="cd02947">
    <property type="entry name" value="TRX_family"/>
    <property type="match status" value="1"/>
</dbReference>
<name>A0A1I4VU94_9GAMM</name>
<accession>A0A1I4VU94</accession>
<keyword evidence="7" id="KW-1185">Reference proteome</keyword>
<dbReference type="PANTHER" id="PTHR45663:SF11">
    <property type="entry name" value="GEO12009P1"/>
    <property type="match status" value="1"/>
</dbReference>
<protein>
    <submittedName>
        <fullName evidence="6">Thioredoxin 2</fullName>
    </submittedName>
</protein>
<proteinExistence type="predicted"/>
<dbReference type="Gene3D" id="2.30.30.380">
    <property type="entry name" value="Zn-finger domain of Sec23/24"/>
    <property type="match status" value="1"/>
</dbReference>
<dbReference type="Pfam" id="PF00085">
    <property type="entry name" value="Thioredoxin"/>
    <property type="match status" value="1"/>
</dbReference>
<keyword evidence="1" id="KW-0813">Transport</keyword>
<dbReference type="AlphaFoldDB" id="A0A1I4VU94"/>
<dbReference type="InterPro" id="IPR036249">
    <property type="entry name" value="Thioredoxin-like_sf"/>
</dbReference>
<dbReference type="InterPro" id="IPR017937">
    <property type="entry name" value="Thioredoxin_CS"/>
</dbReference>
<dbReference type="GO" id="GO:0005737">
    <property type="term" value="C:cytoplasm"/>
    <property type="evidence" value="ECO:0007669"/>
    <property type="project" value="TreeGrafter"/>
</dbReference>
<evidence type="ECO:0000256" key="4">
    <source>
        <dbReference type="ARBA" id="ARBA00023284"/>
    </source>
</evidence>
<evidence type="ECO:0000259" key="5">
    <source>
        <dbReference type="PROSITE" id="PS51352"/>
    </source>
</evidence>